<evidence type="ECO:0000313" key="1">
    <source>
        <dbReference type="EMBL" id="GEZ30598.1"/>
    </source>
</evidence>
<dbReference type="AlphaFoldDB" id="A0A699IBU5"/>
<proteinExistence type="predicted"/>
<accession>A0A699IBU5</accession>
<organism evidence="1">
    <name type="scientific">Tanacetum cinerariifolium</name>
    <name type="common">Dalmatian daisy</name>
    <name type="synonym">Chrysanthemum cinerariifolium</name>
    <dbReference type="NCBI Taxonomy" id="118510"/>
    <lineage>
        <taxon>Eukaryota</taxon>
        <taxon>Viridiplantae</taxon>
        <taxon>Streptophyta</taxon>
        <taxon>Embryophyta</taxon>
        <taxon>Tracheophyta</taxon>
        <taxon>Spermatophyta</taxon>
        <taxon>Magnoliopsida</taxon>
        <taxon>eudicotyledons</taxon>
        <taxon>Gunneridae</taxon>
        <taxon>Pentapetalae</taxon>
        <taxon>asterids</taxon>
        <taxon>campanulids</taxon>
        <taxon>Asterales</taxon>
        <taxon>Asteraceae</taxon>
        <taxon>Asteroideae</taxon>
        <taxon>Anthemideae</taxon>
        <taxon>Anthemidinae</taxon>
        <taxon>Tanacetum</taxon>
    </lineage>
</organism>
<comment type="caution">
    <text evidence="1">The sequence shown here is derived from an EMBL/GenBank/DDBJ whole genome shotgun (WGS) entry which is preliminary data.</text>
</comment>
<protein>
    <submittedName>
        <fullName evidence="1">Uncharacterized protein</fullName>
    </submittedName>
</protein>
<sequence>MFTDLDQALDKLDQVIKAQDVSNLFVIYDQPINDEGGVVPFEGILAVVDANVIPNEVYAAMIAHDMLEDDDDGDVISTDVFDAMVAQEMLKDQTRAIKRRRVMADKADEDDSE</sequence>
<gene>
    <name evidence="1" type="ORF">Tci_502571</name>
</gene>
<dbReference type="EMBL" id="BKCJ010263389">
    <property type="protein sequence ID" value="GEZ30598.1"/>
    <property type="molecule type" value="Genomic_DNA"/>
</dbReference>
<reference evidence="1" key="1">
    <citation type="journal article" date="2019" name="Sci. Rep.">
        <title>Draft genome of Tanacetum cinerariifolium, the natural source of mosquito coil.</title>
        <authorList>
            <person name="Yamashiro T."/>
            <person name="Shiraishi A."/>
            <person name="Satake H."/>
            <person name="Nakayama K."/>
        </authorList>
    </citation>
    <scope>NUCLEOTIDE SEQUENCE</scope>
</reference>
<name>A0A699IBU5_TANCI</name>